<dbReference type="Gene3D" id="3.90.1150.10">
    <property type="entry name" value="Aspartate Aminotransferase, domain 1"/>
    <property type="match status" value="1"/>
</dbReference>
<evidence type="ECO:0000256" key="1">
    <source>
        <dbReference type="ARBA" id="ARBA00001933"/>
    </source>
</evidence>
<dbReference type="InterPro" id="IPR015424">
    <property type="entry name" value="PyrdxlP-dep_Trfase"/>
</dbReference>
<dbReference type="RefSeq" id="WP_203852133.1">
    <property type="nucleotide sequence ID" value="NZ_BAAAVW010000028.1"/>
</dbReference>
<dbReference type="Pfam" id="PF00266">
    <property type="entry name" value="Aminotran_5"/>
    <property type="match status" value="1"/>
</dbReference>
<keyword evidence="5" id="KW-1185">Reference proteome</keyword>
<dbReference type="AlphaFoldDB" id="A0A919UFS4"/>
<keyword evidence="4" id="KW-0808">Transferase</keyword>
<dbReference type="EMBL" id="BONQ01000130">
    <property type="protein sequence ID" value="GIG50501.1"/>
    <property type="molecule type" value="Genomic_DNA"/>
</dbReference>
<dbReference type="InterPro" id="IPR015421">
    <property type="entry name" value="PyrdxlP-dep_Trfase_major"/>
</dbReference>
<accession>A0A919UFS4</accession>
<protein>
    <submittedName>
        <fullName evidence="4">Aminotransferase</fullName>
    </submittedName>
</protein>
<evidence type="ECO:0000256" key="2">
    <source>
        <dbReference type="ARBA" id="ARBA00022898"/>
    </source>
</evidence>
<keyword evidence="4" id="KW-0032">Aminotransferase</keyword>
<dbReference type="Gene3D" id="3.40.640.10">
    <property type="entry name" value="Type I PLP-dependent aspartate aminotransferase-like (Major domain)"/>
    <property type="match status" value="1"/>
</dbReference>
<sequence length="398" mass="41875">MSTILSPGDVKLRDGRSVDFANLDVAATAPCLRVVADAVAELLPFYGSVHRGAGALSERCTREYEQARETVADFLGARDGDTVVFTRNTTDALNLLARALPEDTTVLTFDAEHHANLLPWRRTVHLDAPRSPQEAVAALERALSRQRCGLVSVTAASNVTGEVWPVAALAEVAHRFGARIAVDAAQLAPHAPVDLAALGADYVAFSGHKVYAPFGAGVLAGRADWLDAAEPYLAGGGASASVGSDLDVNWTTGPARHEAGTPNLLGAVAIATACRALGDADHAHERALVTRLRDGLAGLSHVEELRLFDADAERVGIVSFAVLGEEPGELATRLGRDHGIGVRTGLFCAHPLTRRLLAEATARLDPEAPAPGHAVRASFGLGTTEEHIDRLLTALRHG</sequence>
<dbReference type="SUPFAM" id="SSF53383">
    <property type="entry name" value="PLP-dependent transferases"/>
    <property type="match status" value="1"/>
</dbReference>
<dbReference type="PANTHER" id="PTHR43586">
    <property type="entry name" value="CYSTEINE DESULFURASE"/>
    <property type="match status" value="1"/>
</dbReference>
<evidence type="ECO:0000313" key="5">
    <source>
        <dbReference type="Proteomes" id="UP000660611"/>
    </source>
</evidence>
<name>A0A919UFS4_9ACTN</name>
<evidence type="ECO:0000259" key="3">
    <source>
        <dbReference type="Pfam" id="PF00266"/>
    </source>
</evidence>
<evidence type="ECO:0000313" key="4">
    <source>
        <dbReference type="EMBL" id="GIG50501.1"/>
    </source>
</evidence>
<dbReference type="InterPro" id="IPR000192">
    <property type="entry name" value="Aminotrans_V_dom"/>
</dbReference>
<dbReference type="GO" id="GO:0008483">
    <property type="term" value="F:transaminase activity"/>
    <property type="evidence" value="ECO:0007669"/>
    <property type="project" value="UniProtKB-KW"/>
</dbReference>
<dbReference type="PANTHER" id="PTHR43586:SF8">
    <property type="entry name" value="CYSTEINE DESULFURASE 1, CHLOROPLASTIC"/>
    <property type="match status" value="1"/>
</dbReference>
<feature type="domain" description="Aminotransferase class V" evidence="3">
    <location>
        <begin position="22"/>
        <end position="391"/>
    </location>
</feature>
<comment type="cofactor">
    <cofactor evidence="1">
        <name>pyridoxal 5'-phosphate</name>
        <dbReference type="ChEBI" id="CHEBI:597326"/>
    </cofactor>
</comment>
<reference evidence="4" key="1">
    <citation type="submission" date="2021-01" db="EMBL/GenBank/DDBJ databases">
        <title>Whole genome shotgun sequence of Dactylosporangium siamense NBRC 106093.</title>
        <authorList>
            <person name="Komaki H."/>
            <person name="Tamura T."/>
        </authorList>
    </citation>
    <scope>NUCLEOTIDE SEQUENCE</scope>
    <source>
        <strain evidence="4">NBRC 106093</strain>
    </source>
</reference>
<keyword evidence="2" id="KW-0663">Pyridoxal phosphate</keyword>
<dbReference type="InterPro" id="IPR015422">
    <property type="entry name" value="PyrdxlP-dep_Trfase_small"/>
</dbReference>
<proteinExistence type="predicted"/>
<organism evidence="4 5">
    <name type="scientific">Dactylosporangium siamense</name>
    <dbReference type="NCBI Taxonomy" id="685454"/>
    <lineage>
        <taxon>Bacteria</taxon>
        <taxon>Bacillati</taxon>
        <taxon>Actinomycetota</taxon>
        <taxon>Actinomycetes</taxon>
        <taxon>Micromonosporales</taxon>
        <taxon>Micromonosporaceae</taxon>
        <taxon>Dactylosporangium</taxon>
    </lineage>
</organism>
<gene>
    <name evidence="4" type="ORF">Dsi01nite_085420</name>
</gene>
<comment type="caution">
    <text evidence="4">The sequence shown here is derived from an EMBL/GenBank/DDBJ whole genome shotgun (WGS) entry which is preliminary data.</text>
</comment>
<dbReference type="Proteomes" id="UP000660611">
    <property type="component" value="Unassembled WGS sequence"/>
</dbReference>